<dbReference type="EMBL" id="JBBUTG010000013">
    <property type="protein sequence ID" value="MEK8033030.1"/>
    <property type="molecule type" value="Genomic_DNA"/>
</dbReference>
<name>A0ABU9BVX6_9BURK</name>
<dbReference type="PROSITE" id="PS50110">
    <property type="entry name" value="RESPONSE_REGULATORY"/>
    <property type="match status" value="1"/>
</dbReference>
<evidence type="ECO:0000256" key="2">
    <source>
        <dbReference type="PROSITE-ProRule" id="PRU00169"/>
    </source>
</evidence>
<keyword evidence="5" id="KW-1185">Reference proteome</keyword>
<evidence type="ECO:0000313" key="4">
    <source>
        <dbReference type="EMBL" id="MEK8033030.1"/>
    </source>
</evidence>
<feature type="domain" description="Response regulatory" evidence="3">
    <location>
        <begin position="21"/>
        <end position="138"/>
    </location>
</feature>
<dbReference type="InterPro" id="IPR036097">
    <property type="entry name" value="HisK_dim/P_sf"/>
</dbReference>
<dbReference type="Gene3D" id="3.40.50.2300">
    <property type="match status" value="1"/>
</dbReference>
<dbReference type="SUPFAM" id="SSF47384">
    <property type="entry name" value="Homodimeric domain of signal transducing histidine kinase"/>
    <property type="match status" value="1"/>
</dbReference>
<dbReference type="InterPro" id="IPR050595">
    <property type="entry name" value="Bact_response_regulator"/>
</dbReference>
<keyword evidence="1 2" id="KW-0597">Phosphoprotein</keyword>
<gene>
    <name evidence="4" type="ORF">AACH06_19580</name>
</gene>
<dbReference type="PANTHER" id="PTHR44591">
    <property type="entry name" value="STRESS RESPONSE REGULATOR PROTEIN 1"/>
    <property type="match status" value="1"/>
</dbReference>
<reference evidence="4 5" key="1">
    <citation type="submission" date="2024-04" db="EMBL/GenBank/DDBJ databases">
        <title>Novel species of the genus Ideonella isolated from streams.</title>
        <authorList>
            <person name="Lu H."/>
        </authorList>
    </citation>
    <scope>NUCLEOTIDE SEQUENCE [LARGE SCALE GENOMIC DNA]</scope>
    <source>
        <strain evidence="4 5">DXS29W</strain>
    </source>
</reference>
<dbReference type="Pfam" id="PF00072">
    <property type="entry name" value="Response_reg"/>
    <property type="match status" value="1"/>
</dbReference>
<dbReference type="InterPro" id="IPR001789">
    <property type="entry name" value="Sig_transdc_resp-reg_receiver"/>
</dbReference>
<evidence type="ECO:0000259" key="3">
    <source>
        <dbReference type="PROSITE" id="PS50110"/>
    </source>
</evidence>
<dbReference type="Proteomes" id="UP001371218">
    <property type="component" value="Unassembled WGS sequence"/>
</dbReference>
<sequence>MNVSPLSPTGSRDAPTPAPAKVLVVDDMNANLVAMKALLADDDLEVLLASSGAEALELLLVHDVALALLDVQMPTMDGYALAELMRGSERTRHVPIIFLTAGTQEARGTFRGYETGAVDFLHKPLDERVLRSKIQVFVELHLQRRTIADHAAQLARLARANALMLSALSHDLQEPLAALSLNAELVLQRSDAPAIRQAAQRQKAAAALLRRQVAHLISLAKAPGDGLKVEATLTDLAALVRERWQHGLGGSLPLAHGELTIEGDTLGHWDANLLATAVDQLLLQAEAHAHGAPLNMMVDGRARGAVGFRVSFDQPLHEAAAAHLLGSSLPWSELPPPVGAGLREPERIARAHGGSLVASTRARDGTSFELMLPRGDVALAA</sequence>
<comment type="caution">
    <text evidence="4">The sequence shown here is derived from an EMBL/GenBank/DDBJ whole genome shotgun (WGS) entry which is preliminary data.</text>
</comment>
<dbReference type="RefSeq" id="WP_341427451.1">
    <property type="nucleotide sequence ID" value="NZ_JBBUTG010000013.1"/>
</dbReference>
<feature type="modified residue" description="4-aspartylphosphate" evidence="2">
    <location>
        <position position="70"/>
    </location>
</feature>
<evidence type="ECO:0000256" key="1">
    <source>
        <dbReference type="ARBA" id="ARBA00022553"/>
    </source>
</evidence>
<dbReference type="InterPro" id="IPR011006">
    <property type="entry name" value="CheY-like_superfamily"/>
</dbReference>
<protein>
    <submittedName>
        <fullName evidence="4">Response regulator</fullName>
    </submittedName>
</protein>
<dbReference type="SUPFAM" id="SSF52172">
    <property type="entry name" value="CheY-like"/>
    <property type="match status" value="1"/>
</dbReference>
<organism evidence="4 5">
    <name type="scientific">Ideonella lacteola</name>
    <dbReference type="NCBI Taxonomy" id="2984193"/>
    <lineage>
        <taxon>Bacteria</taxon>
        <taxon>Pseudomonadati</taxon>
        <taxon>Pseudomonadota</taxon>
        <taxon>Betaproteobacteria</taxon>
        <taxon>Burkholderiales</taxon>
        <taxon>Sphaerotilaceae</taxon>
        <taxon>Ideonella</taxon>
    </lineage>
</organism>
<dbReference type="PANTHER" id="PTHR44591:SF3">
    <property type="entry name" value="RESPONSE REGULATORY DOMAIN-CONTAINING PROTEIN"/>
    <property type="match status" value="1"/>
</dbReference>
<dbReference type="Gene3D" id="1.10.287.130">
    <property type="match status" value="1"/>
</dbReference>
<accession>A0ABU9BVX6</accession>
<proteinExistence type="predicted"/>
<dbReference type="SMART" id="SM00448">
    <property type="entry name" value="REC"/>
    <property type="match status" value="1"/>
</dbReference>
<evidence type="ECO:0000313" key="5">
    <source>
        <dbReference type="Proteomes" id="UP001371218"/>
    </source>
</evidence>